<dbReference type="CDD" id="cd06550">
    <property type="entry name" value="TM_ABC_iron-siderophores_like"/>
    <property type="match status" value="1"/>
</dbReference>
<proteinExistence type="inferred from homology"/>
<dbReference type="GO" id="GO:0033214">
    <property type="term" value="P:siderophore-iron import into cell"/>
    <property type="evidence" value="ECO:0007669"/>
    <property type="project" value="TreeGrafter"/>
</dbReference>
<gene>
    <name evidence="9" type="ORF">I7412_01800</name>
</gene>
<evidence type="ECO:0000256" key="7">
    <source>
        <dbReference type="ARBA" id="ARBA00023136"/>
    </source>
</evidence>
<comment type="similarity">
    <text evidence="2">Belongs to the binding-protein-dependent transport system permease family. FecCD subfamily.</text>
</comment>
<evidence type="ECO:0000256" key="4">
    <source>
        <dbReference type="ARBA" id="ARBA00022475"/>
    </source>
</evidence>
<accession>A0A937RH42</accession>
<evidence type="ECO:0000313" key="9">
    <source>
        <dbReference type="EMBL" id="MBL7625931.1"/>
    </source>
</evidence>
<feature type="transmembrane region" description="Helical" evidence="8">
    <location>
        <begin position="277"/>
        <end position="296"/>
    </location>
</feature>
<dbReference type="InterPro" id="IPR037294">
    <property type="entry name" value="ABC_BtuC-like"/>
</dbReference>
<dbReference type="InterPro" id="IPR000522">
    <property type="entry name" value="ABC_transptr_permease_BtuC"/>
</dbReference>
<dbReference type="SUPFAM" id="SSF81345">
    <property type="entry name" value="ABC transporter involved in vitamin B12 uptake, BtuC"/>
    <property type="match status" value="1"/>
</dbReference>
<feature type="transmembrane region" description="Helical" evidence="8">
    <location>
        <begin position="64"/>
        <end position="82"/>
    </location>
</feature>
<keyword evidence="7 8" id="KW-0472">Membrane</keyword>
<evidence type="ECO:0000256" key="3">
    <source>
        <dbReference type="ARBA" id="ARBA00022448"/>
    </source>
</evidence>
<evidence type="ECO:0000313" key="10">
    <source>
        <dbReference type="Proteomes" id="UP000604475"/>
    </source>
</evidence>
<dbReference type="PANTHER" id="PTHR30472:SF24">
    <property type="entry name" value="FERRIC ENTEROBACTIN TRANSPORT SYSTEM PERMEASE PROTEIN FEPG"/>
    <property type="match status" value="1"/>
</dbReference>
<evidence type="ECO:0000256" key="6">
    <source>
        <dbReference type="ARBA" id="ARBA00022989"/>
    </source>
</evidence>
<comment type="subcellular location">
    <subcellularLocation>
        <location evidence="1">Cell membrane</location>
        <topology evidence="1">Multi-pass membrane protein</topology>
    </subcellularLocation>
</comment>
<dbReference type="EMBL" id="JAEACQ010000122">
    <property type="protein sequence ID" value="MBL7625931.1"/>
    <property type="molecule type" value="Genomic_DNA"/>
</dbReference>
<evidence type="ECO:0000256" key="1">
    <source>
        <dbReference type="ARBA" id="ARBA00004651"/>
    </source>
</evidence>
<feature type="transmembrane region" description="Helical" evidence="8">
    <location>
        <begin position="9"/>
        <end position="29"/>
    </location>
</feature>
<feature type="transmembrane region" description="Helical" evidence="8">
    <location>
        <begin position="94"/>
        <end position="115"/>
    </location>
</feature>
<dbReference type="Gene3D" id="1.10.3470.10">
    <property type="entry name" value="ABC transporter involved in vitamin B12 uptake, BtuC"/>
    <property type="match status" value="1"/>
</dbReference>
<keyword evidence="4" id="KW-1003">Cell membrane</keyword>
<keyword evidence="6 8" id="KW-1133">Transmembrane helix</keyword>
<dbReference type="PANTHER" id="PTHR30472">
    <property type="entry name" value="FERRIC ENTEROBACTIN TRANSPORT SYSTEM PERMEASE PROTEIN"/>
    <property type="match status" value="1"/>
</dbReference>
<keyword evidence="5 8" id="KW-0812">Transmembrane</keyword>
<evidence type="ECO:0000256" key="2">
    <source>
        <dbReference type="ARBA" id="ARBA00007935"/>
    </source>
</evidence>
<keyword evidence="3" id="KW-0813">Transport</keyword>
<organism evidence="9 10">
    <name type="scientific">Frankia nepalensis</name>
    <dbReference type="NCBI Taxonomy" id="1836974"/>
    <lineage>
        <taxon>Bacteria</taxon>
        <taxon>Bacillati</taxon>
        <taxon>Actinomycetota</taxon>
        <taxon>Actinomycetes</taxon>
        <taxon>Frankiales</taxon>
        <taxon>Frankiaceae</taxon>
        <taxon>Frankia</taxon>
    </lineage>
</organism>
<dbReference type="GO" id="GO:0022857">
    <property type="term" value="F:transmembrane transporter activity"/>
    <property type="evidence" value="ECO:0007669"/>
    <property type="project" value="InterPro"/>
</dbReference>
<dbReference type="GO" id="GO:0005886">
    <property type="term" value="C:plasma membrane"/>
    <property type="evidence" value="ECO:0007669"/>
    <property type="project" value="UniProtKB-SubCell"/>
</dbReference>
<reference evidence="9" key="1">
    <citation type="submission" date="2020-12" db="EMBL/GenBank/DDBJ databases">
        <title>Genomic characterization of non-nitrogen-fixing Frankia strains.</title>
        <authorList>
            <person name="Carlos-Shanley C."/>
            <person name="Guerra T."/>
            <person name="Hahn D."/>
        </authorList>
    </citation>
    <scope>NUCLEOTIDE SEQUENCE</scope>
    <source>
        <strain evidence="9">CN6</strain>
    </source>
</reference>
<feature type="transmembrane region" description="Helical" evidence="8">
    <location>
        <begin position="308"/>
        <end position="325"/>
    </location>
</feature>
<name>A0A937RH42_9ACTN</name>
<feature type="transmembrane region" description="Helical" evidence="8">
    <location>
        <begin position="121"/>
        <end position="139"/>
    </location>
</feature>
<comment type="caution">
    <text evidence="9">The sequence shown here is derived from an EMBL/GenBank/DDBJ whole genome shotgun (WGS) entry which is preliminary data.</text>
</comment>
<dbReference type="AlphaFoldDB" id="A0A937RH42"/>
<dbReference type="Pfam" id="PF01032">
    <property type="entry name" value="FecCD"/>
    <property type="match status" value="1"/>
</dbReference>
<feature type="transmembrane region" description="Helical" evidence="8">
    <location>
        <begin position="237"/>
        <end position="265"/>
    </location>
</feature>
<evidence type="ECO:0000256" key="8">
    <source>
        <dbReference type="SAM" id="Phobius"/>
    </source>
</evidence>
<sequence>MSLRVRTRVVLVNAVLVTLVAGVGVATLLTGDFPVTPGEVLDSLLGHGAPGVDFIVRTLRLPRLLTGLLVGAALAVSGSIFQSVTRNPLGSPDIIGFTAGSATGAVVAVIVLNAGAVETQLGALAGGVTTGAAVYLLSYRRGLAGPRLVLIGIGFTAMLTSVNSYLITRAQLAEAIAAQLWLIGSLNGRGWEQVRPLAAVTAVTIPLALCCSRRLALLEMGDDTAAALGVAVERGRLALVALGTVLAACATAVAGPVAFVALAVPPLARRLAGSPRPALLTSALLGALLVAASDLAAQRVFAPTQLPVGVGTSAIGGLYLVSLLLRRRRDG</sequence>
<dbReference type="Proteomes" id="UP000604475">
    <property type="component" value="Unassembled WGS sequence"/>
</dbReference>
<feature type="transmembrane region" description="Helical" evidence="8">
    <location>
        <begin position="148"/>
        <end position="166"/>
    </location>
</feature>
<protein>
    <submittedName>
        <fullName evidence="9">Iron chelate uptake ABC transporter family permease subunit</fullName>
    </submittedName>
</protein>
<keyword evidence="10" id="KW-1185">Reference proteome</keyword>
<evidence type="ECO:0000256" key="5">
    <source>
        <dbReference type="ARBA" id="ARBA00022692"/>
    </source>
</evidence>